<protein>
    <submittedName>
        <fullName evidence="1">Membrane protein</fullName>
    </submittedName>
</protein>
<comment type="caution">
    <text evidence="1">The sequence shown here is derived from an EMBL/GenBank/DDBJ whole genome shotgun (WGS) entry which is preliminary data.</text>
</comment>
<dbReference type="OrthoDB" id="1495896at2"/>
<dbReference type="EMBL" id="JMIX01000008">
    <property type="protein sequence ID" value="KEO92886.1"/>
    <property type="molecule type" value="Genomic_DNA"/>
</dbReference>
<organism evidence="1 2">
    <name type="scientific">Erythrobacter litoralis</name>
    <dbReference type="NCBI Taxonomy" id="39960"/>
    <lineage>
        <taxon>Bacteria</taxon>
        <taxon>Pseudomonadati</taxon>
        <taxon>Pseudomonadota</taxon>
        <taxon>Alphaproteobacteria</taxon>
        <taxon>Sphingomonadales</taxon>
        <taxon>Erythrobacteraceae</taxon>
        <taxon>Erythrobacter/Porphyrobacter group</taxon>
        <taxon>Erythrobacter</taxon>
    </lineage>
</organism>
<dbReference type="PATRIC" id="fig|39960.10.peg.878"/>
<dbReference type="KEGG" id="elq:Ga0102493_111791"/>
<gene>
    <name evidence="1" type="ORF">EH32_13930</name>
</gene>
<accession>A0A074MDH9</accession>
<dbReference type="Pfam" id="PF05751">
    <property type="entry name" value="FixH"/>
    <property type="match status" value="1"/>
</dbReference>
<dbReference type="InterPro" id="IPR008620">
    <property type="entry name" value="FixH"/>
</dbReference>
<dbReference type="Proteomes" id="UP000027866">
    <property type="component" value="Unassembled WGS sequence"/>
</dbReference>
<dbReference type="AlphaFoldDB" id="A0A074MDH9"/>
<name>A0A074MDH9_9SPHN</name>
<proteinExistence type="predicted"/>
<evidence type="ECO:0000313" key="1">
    <source>
        <dbReference type="EMBL" id="KEO92886.1"/>
    </source>
</evidence>
<evidence type="ECO:0000313" key="2">
    <source>
        <dbReference type="Proteomes" id="UP000027866"/>
    </source>
</evidence>
<keyword evidence="2" id="KW-1185">Reference proteome</keyword>
<sequence>MAGKPRRTGEFTGRHMALVLVGGFAIVAAVNFYMASLAVGGFHGVVVENSYVASQKFNTWLAEAEKARALGWEVRPGRGEDGHVIIETANVPAGARVEAELRRPLGEKQFDSLVFDPGRDGRYRSRAPLDAGRWLMRLTITAGDDVWTGESEL</sequence>
<dbReference type="RefSeq" id="WP_034904454.1">
    <property type="nucleotide sequence ID" value="NZ_JMIX01000008.1"/>
</dbReference>
<reference evidence="1 2" key="1">
    <citation type="submission" date="2014-04" db="EMBL/GenBank/DDBJ databases">
        <title>A comprehensive comparison of genomes of Erythrobacter spp. Strains.</title>
        <authorList>
            <person name="Zheng Q."/>
        </authorList>
    </citation>
    <scope>NUCLEOTIDE SEQUENCE [LARGE SCALE GENOMIC DNA]</scope>
    <source>
        <strain evidence="1 2">DSM 8509</strain>
    </source>
</reference>